<dbReference type="GO" id="GO:0071555">
    <property type="term" value="P:cell wall organization"/>
    <property type="evidence" value="ECO:0007669"/>
    <property type="project" value="TreeGrafter"/>
</dbReference>
<dbReference type="GO" id="GO:0016780">
    <property type="term" value="F:phosphotransferase activity, for other substituted phosphate groups"/>
    <property type="evidence" value="ECO:0007669"/>
    <property type="project" value="InterPro"/>
</dbReference>
<feature type="transmembrane region" description="Helical" evidence="8">
    <location>
        <begin position="311"/>
        <end position="336"/>
    </location>
</feature>
<feature type="transmembrane region" description="Helical" evidence="8">
    <location>
        <begin position="286"/>
        <end position="305"/>
    </location>
</feature>
<keyword evidence="10" id="KW-1185">Reference proteome</keyword>
<feature type="transmembrane region" description="Helical" evidence="8">
    <location>
        <begin position="158"/>
        <end position="175"/>
    </location>
</feature>
<feature type="transmembrane region" description="Helical" evidence="8">
    <location>
        <begin position="6"/>
        <end position="28"/>
    </location>
</feature>
<evidence type="ECO:0000256" key="2">
    <source>
        <dbReference type="ARBA" id="ARBA00022475"/>
    </source>
</evidence>
<name>A0A1H8A5D0_9BACI</name>
<feature type="transmembrane region" description="Helical" evidence="8">
    <location>
        <begin position="49"/>
        <end position="66"/>
    </location>
</feature>
<dbReference type="GO" id="GO:0046872">
    <property type="term" value="F:metal ion binding"/>
    <property type="evidence" value="ECO:0007669"/>
    <property type="project" value="UniProtKB-KW"/>
</dbReference>
<dbReference type="Proteomes" id="UP000198553">
    <property type="component" value="Unassembled WGS sequence"/>
</dbReference>
<protein>
    <submittedName>
        <fullName evidence="9">UDP-GlcNAc:undecaprenyl-phosphate GlcNAc-1-phosphate transferase</fullName>
    </submittedName>
</protein>
<dbReference type="InterPro" id="IPR000715">
    <property type="entry name" value="Glycosyl_transferase_4"/>
</dbReference>
<sequence length="354" mass="38731">MSFSLLVVTLISLLTALVVTPFIIKLAFKIGATDKPNYRKVHQKIMPRIGGVAIFIGCTVGFLASGVENEKMPTILIGALIIVVLGIFDDKFELSAKIKFVIQLTVASIVTASGLLIEFINIPTYGVVEFGLWSYPLTIFWIVAVTNAINLIDGLDGLATGISVISISTIAVLAAMSGNTLVLTLSLILIGSCLGFLYFNFNPAKIFLGDTGALFLGYSISILSLLGLFKSATLFSIIVPIIILGVPVFDTTFAIIRRIINKKPIYEPDKGHLHHRLLSLGFSHRNTVLVIYGMSVMFSFIAIMFSRTTLLGSIILLFSFLILLEIIAEIVGLVNVRYRPFISFYRKVFGRIKV</sequence>
<organism evidence="9 10">
    <name type="scientific">Mesobacillus persicus</name>
    <dbReference type="NCBI Taxonomy" id="930146"/>
    <lineage>
        <taxon>Bacteria</taxon>
        <taxon>Bacillati</taxon>
        <taxon>Bacillota</taxon>
        <taxon>Bacilli</taxon>
        <taxon>Bacillales</taxon>
        <taxon>Bacillaceae</taxon>
        <taxon>Mesobacillus</taxon>
    </lineage>
</organism>
<feature type="binding site" evidence="7">
    <location>
        <position position="210"/>
    </location>
    <ligand>
        <name>Mg(2+)</name>
        <dbReference type="ChEBI" id="CHEBI:18420"/>
    </ligand>
</feature>
<dbReference type="GO" id="GO:0005886">
    <property type="term" value="C:plasma membrane"/>
    <property type="evidence" value="ECO:0007669"/>
    <property type="project" value="UniProtKB-SubCell"/>
</dbReference>
<reference evidence="10" key="1">
    <citation type="submission" date="2016-10" db="EMBL/GenBank/DDBJ databases">
        <authorList>
            <person name="Varghese N."/>
            <person name="Submissions S."/>
        </authorList>
    </citation>
    <scope>NUCLEOTIDE SEQUENCE [LARGE SCALE GENOMIC DNA]</scope>
    <source>
        <strain evidence="10">B48,IBRC-M 10115,DSM 25386,CECT 8001</strain>
    </source>
</reference>
<dbReference type="AlphaFoldDB" id="A0A1H8A5D0"/>
<dbReference type="RefSeq" id="WP_090743473.1">
    <property type="nucleotide sequence ID" value="NZ_FOBW01000004.1"/>
</dbReference>
<proteinExistence type="predicted"/>
<keyword evidence="5 8" id="KW-1133">Transmembrane helix</keyword>
<keyword evidence="7" id="KW-0460">Magnesium</keyword>
<dbReference type="EMBL" id="FOBW01000004">
    <property type="protein sequence ID" value="SEM66112.1"/>
    <property type="molecule type" value="Genomic_DNA"/>
</dbReference>
<keyword evidence="3 9" id="KW-0808">Transferase</keyword>
<evidence type="ECO:0000256" key="3">
    <source>
        <dbReference type="ARBA" id="ARBA00022679"/>
    </source>
</evidence>
<feature type="transmembrane region" description="Helical" evidence="8">
    <location>
        <begin position="181"/>
        <end position="199"/>
    </location>
</feature>
<dbReference type="Pfam" id="PF00953">
    <property type="entry name" value="Glycos_transf_4"/>
    <property type="match status" value="1"/>
</dbReference>
<evidence type="ECO:0000256" key="4">
    <source>
        <dbReference type="ARBA" id="ARBA00022692"/>
    </source>
</evidence>
<comment type="cofactor">
    <cofactor evidence="7">
        <name>Mg(2+)</name>
        <dbReference type="ChEBI" id="CHEBI:18420"/>
    </cofactor>
</comment>
<dbReference type="STRING" id="930146.SAMN05192533_104263"/>
<keyword evidence="4 8" id="KW-0812">Transmembrane</keyword>
<evidence type="ECO:0000256" key="5">
    <source>
        <dbReference type="ARBA" id="ARBA00022989"/>
    </source>
</evidence>
<evidence type="ECO:0000313" key="10">
    <source>
        <dbReference type="Proteomes" id="UP000198553"/>
    </source>
</evidence>
<feature type="binding site" evidence="7">
    <location>
        <position position="150"/>
    </location>
    <ligand>
        <name>Mg(2+)</name>
        <dbReference type="ChEBI" id="CHEBI:18420"/>
    </ligand>
</feature>
<dbReference type="PANTHER" id="PTHR22926:SF3">
    <property type="entry name" value="UNDECAPRENYL-PHOSPHATE ALPHA-N-ACETYLGLUCOSAMINYL 1-PHOSPHATE TRANSFERASE"/>
    <property type="match status" value="1"/>
</dbReference>
<keyword evidence="6 8" id="KW-0472">Membrane</keyword>
<keyword evidence="2" id="KW-1003">Cell membrane</keyword>
<feature type="transmembrane region" description="Helical" evidence="8">
    <location>
        <begin position="72"/>
        <end position="88"/>
    </location>
</feature>
<evidence type="ECO:0000256" key="1">
    <source>
        <dbReference type="ARBA" id="ARBA00004651"/>
    </source>
</evidence>
<gene>
    <name evidence="9" type="ORF">SAMN05192533_104263</name>
</gene>
<feature type="transmembrane region" description="Helical" evidence="8">
    <location>
        <begin position="100"/>
        <end position="120"/>
    </location>
</feature>
<dbReference type="InterPro" id="IPR018480">
    <property type="entry name" value="PNAcMuramoyl-5peptid_Trfase_CS"/>
</dbReference>
<feature type="transmembrane region" description="Helical" evidence="8">
    <location>
        <begin position="206"/>
        <end position="229"/>
    </location>
</feature>
<dbReference type="PROSITE" id="PS01348">
    <property type="entry name" value="MRAY_2"/>
    <property type="match status" value="1"/>
</dbReference>
<dbReference type="OrthoDB" id="9783652at2"/>
<evidence type="ECO:0000256" key="8">
    <source>
        <dbReference type="SAM" id="Phobius"/>
    </source>
</evidence>
<evidence type="ECO:0000256" key="7">
    <source>
        <dbReference type="PIRSR" id="PIRSR600715-1"/>
    </source>
</evidence>
<dbReference type="GO" id="GO:0044038">
    <property type="term" value="P:cell wall macromolecule biosynthetic process"/>
    <property type="evidence" value="ECO:0007669"/>
    <property type="project" value="TreeGrafter"/>
</dbReference>
<evidence type="ECO:0000313" key="9">
    <source>
        <dbReference type="EMBL" id="SEM66112.1"/>
    </source>
</evidence>
<dbReference type="CDD" id="cd06853">
    <property type="entry name" value="GT_WecA_like"/>
    <property type="match status" value="1"/>
</dbReference>
<feature type="transmembrane region" description="Helical" evidence="8">
    <location>
        <begin position="235"/>
        <end position="256"/>
    </location>
</feature>
<dbReference type="GO" id="GO:0009103">
    <property type="term" value="P:lipopolysaccharide biosynthetic process"/>
    <property type="evidence" value="ECO:0007669"/>
    <property type="project" value="TreeGrafter"/>
</dbReference>
<comment type="subcellular location">
    <subcellularLocation>
        <location evidence="1">Cell membrane</location>
        <topology evidence="1">Multi-pass membrane protein</topology>
    </subcellularLocation>
</comment>
<dbReference type="PANTHER" id="PTHR22926">
    <property type="entry name" value="PHOSPHO-N-ACETYLMURAMOYL-PENTAPEPTIDE-TRANSFERASE"/>
    <property type="match status" value="1"/>
</dbReference>
<evidence type="ECO:0000256" key="6">
    <source>
        <dbReference type="ARBA" id="ARBA00023136"/>
    </source>
</evidence>
<keyword evidence="7" id="KW-0479">Metal-binding</keyword>
<accession>A0A1H8A5D0</accession>
<feature type="transmembrane region" description="Helical" evidence="8">
    <location>
        <begin position="132"/>
        <end position="151"/>
    </location>
</feature>